<reference evidence="1 2" key="1">
    <citation type="submission" date="2021-06" db="EMBL/GenBank/DDBJ databases">
        <authorList>
            <person name="Kallberg Y."/>
            <person name="Tangrot J."/>
            <person name="Rosling A."/>
        </authorList>
    </citation>
    <scope>NUCLEOTIDE SEQUENCE [LARGE SCALE GENOMIC DNA]</scope>
    <source>
        <strain evidence="1 2">120-4 pot B 10/14</strain>
    </source>
</reference>
<accession>A0ABN7WVP7</accession>
<feature type="non-terminal residue" evidence="1">
    <location>
        <position position="1"/>
    </location>
</feature>
<proteinExistence type="predicted"/>
<name>A0ABN7WVP7_GIGMA</name>
<evidence type="ECO:0000313" key="1">
    <source>
        <dbReference type="EMBL" id="CAG8841966.1"/>
    </source>
</evidence>
<gene>
    <name evidence="1" type="ORF">GMARGA_LOCUS35729</name>
</gene>
<dbReference type="EMBL" id="CAJVQB010067492">
    <property type="protein sequence ID" value="CAG8841966.1"/>
    <property type="molecule type" value="Genomic_DNA"/>
</dbReference>
<protein>
    <submittedName>
        <fullName evidence="1">35460_t:CDS:1</fullName>
    </submittedName>
</protein>
<evidence type="ECO:0000313" key="2">
    <source>
        <dbReference type="Proteomes" id="UP000789901"/>
    </source>
</evidence>
<comment type="caution">
    <text evidence="1">The sequence shown here is derived from an EMBL/GenBank/DDBJ whole genome shotgun (WGS) entry which is preliminary data.</text>
</comment>
<keyword evidence="2" id="KW-1185">Reference proteome</keyword>
<feature type="non-terminal residue" evidence="1">
    <location>
        <position position="383"/>
    </location>
</feature>
<dbReference type="Proteomes" id="UP000789901">
    <property type="component" value="Unassembled WGS sequence"/>
</dbReference>
<sequence>YKELKGFTEKVIELVEEPYSKFIDVGLSKSCFSLWLLGSAKEEHIKKPAISSPVKQEFQPIDDENALSRGANLVIAKYSWLQIRKIKKGFINFQAQSICETEDFISKECSICDIKYKKDQLYEFIRKNGHFILKCYQQKQYKPEHKGLSFDKVSDKEIKDAPEAYPDFLNKNLTTTLIHLPVTSGKTKTLREMLDFLAKNEADLPYENNAIMHQMSSGVHAHESESAMHDLLKLAVHVISMDAFANESTLNFLRQYQGSEAIYRGLKMLKEVYTSTVEASISFEISNHFNTVIGISNINTKVHAKAFAQMFYQVRDCPYHIISLYNSKKSSIFKEPNHDLIRAELSALRSSDLPIVIKGHREWNKINDCYTLDSSPSVETYIE</sequence>
<organism evidence="1 2">
    <name type="scientific">Gigaspora margarita</name>
    <dbReference type="NCBI Taxonomy" id="4874"/>
    <lineage>
        <taxon>Eukaryota</taxon>
        <taxon>Fungi</taxon>
        <taxon>Fungi incertae sedis</taxon>
        <taxon>Mucoromycota</taxon>
        <taxon>Glomeromycotina</taxon>
        <taxon>Glomeromycetes</taxon>
        <taxon>Diversisporales</taxon>
        <taxon>Gigasporaceae</taxon>
        <taxon>Gigaspora</taxon>
    </lineage>
</organism>